<organism evidence="9 10">
    <name type="scientific">Sphaeramia orbicularis</name>
    <name type="common">orbiculate cardinalfish</name>
    <dbReference type="NCBI Taxonomy" id="375764"/>
    <lineage>
        <taxon>Eukaryota</taxon>
        <taxon>Metazoa</taxon>
        <taxon>Chordata</taxon>
        <taxon>Craniata</taxon>
        <taxon>Vertebrata</taxon>
        <taxon>Euteleostomi</taxon>
        <taxon>Actinopterygii</taxon>
        <taxon>Neopterygii</taxon>
        <taxon>Teleostei</taxon>
        <taxon>Neoteleostei</taxon>
        <taxon>Acanthomorphata</taxon>
        <taxon>Gobiaria</taxon>
        <taxon>Kurtiformes</taxon>
        <taxon>Apogonoidei</taxon>
        <taxon>Apogonidae</taxon>
        <taxon>Apogoninae</taxon>
        <taxon>Sphaeramia</taxon>
    </lineage>
</organism>
<dbReference type="SUPFAM" id="SSF47266">
    <property type="entry name" value="4-helical cytokines"/>
    <property type="match status" value="1"/>
</dbReference>
<dbReference type="Gene3D" id="1.20.1250.10">
    <property type="match status" value="1"/>
</dbReference>
<dbReference type="AlphaFoldDB" id="A0A673BB24"/>
<protein>
    <submittedName>
        <fullName evidence="9">Interferon alpha-B-like</fullName>
    </submittedName>
</protein>
<dbReference type="Ensembl" id="ENSSORT00005039471.1">
    <property type="protein sequence ID" value="ENSSORP00005038479.1"/>
    <property type="gene ID" value="ENSSORG00005017973.1"/>
</dbReference>
<evidence type="ECO:0000256" key="4">
    <source>
        <dbReference type="ARBA" id="ARBA00022525"/>
    </source>
</evidence>
<keyword evidence="3" id="KW-0202">Cytokine</keyword>
<dbReference type="OrthoDB" id="8922121at2759"/>
<dbReference type="GO" id="GO:0051607">
    <property type="term" value="P:defense response to virus"/>
    <property type="evidence" value="ECO:0007669"/>
    <property type="project" value="UniProtKB-KW"/>
</dbReference>
<proteinExistence type="inferred from homology"/>
<gene>
    <name evidence="9" type="primary">LOC115416546</name>
</gene>
<feature type="chain" id="PRO_5025662947" evidence="8">
    <location>
        <begin position="22"/>
        <end position="179"/>
    </location>
</feature>
<accession>A0A673BB24</accession>
<evidence type="ECO:0000256" key="5">
    <source>
        <dbReference type="ARBA" id="ARBA00022729"/>
    </source>
</evidence>
<comment type="similarity">
    <text evidence="2">Belongs to the alpha/beta interferon family.</text>
</comment>
<evidence type="ECO:0000313" key="10">
    <source>
        <dbReference type="Proteomes" id="UP000472271"/>
    </source>
</evidence>
<dbReference type="GO" id="GO:0005126">
    <property type="term" value="F:cytokine receptor binding"/>
    <property type="evidence" value="ECO:0007669"/>
    <property type="project" value="InterPro"/>
</dbReference>
<dbReference type="RefSeq" id="XP_029986208.1">
    <property type="nucleotide sequence ID" value="XM_030130348.1"/>
</dbReference>
<dbReference type="Proteomes" id="UP000472271">
    <property type="component" value="Unassembled WGS sequence"/>
</dbReference>
<dbReference type="InterPro" id="IPR000471">
    <property type="entry name" value="Interferon_alpha/beta/delta"/>
</dbReference>
<reference evidence="9" key="1">
    <citation type="submission" date="2025-08" db="UniProtKB">
        <authorList>
            <consortium name="Ensembl"/>
        </authorList>
    </citation>
    <scope>IDENTIFICATION</scope>
</reference>
<name>A0A673BB24_9TELE</name>
<dbReference type="InParanoid" id="A0A673BB24"/>
<dbReference type="Pfam" id="PF00143">
    <property type="entry name" value="Interferon"/>
    <property type="match status" value="1"/>
</dbReference>
<dbReference type="GO" id="GO:0006955">
    <property type="term" value="P:immune response"/>
    <property type="evidence" value="ECO:0007669"/>
    <property type="project" value="UniProtKB-ARBA"/>
</dbReference>
<comment type="subcellular location">
    <subcellularLocation>
        <location evidence="1">Secreted</location>
    </subcellularLocation>
</comment>
<evidence type="ECO:0000256" key="6">
    <source>
        <dbReference type="ARBA" id="ARBA00023118"/>
    </source>
</evidence>
<dbReference type="InterPro" id="IPR009079">
    <property type="entry name" value="4_helix_cytokine-like_core"/>
</dbReference>
<evidence type="ECO:0000313" key="9">
    <source>
        <dbReference type="Ensembl" id="ENSSORP00005038479.1"/>
    </source>
</evidence>
<keyword evidence="6" id="KW-0051">Antiviral defense</keyword>
<evidence type="ECO:0000256" key="8">
    <source>
        <dbReference type="SAM" id="SignalP"/>
    </source>
</evidence>
<reference evidence="9" key="2">
    <citation type="submission" date="2025-09" db="UniProtKB">
        <authorList>
            <consortium name="Ensembl"/>
        </authorList>
    </citation>
    <scope>IDENTIFICATION</scope>
</reference>
<evidence type="ECO:0000256" key="3">
    <source>
        <dbReference type="ARBA" id="ARBA00022514"/>
    </source>
</evidence>
<dbReference type="GO" id="GO:0005615">
    <property type="term" value="C:extracellular space"/>
    <property type="evidence" value="ECO:0007669"/>
    <property type="project" value="UniProtKB-KW"/>
</dbReference>
<keyword evidence="7" id="KW-1015">Disulfide bond</keyword>
<sequence length="179" mass="19857">MSSSLLLTLLTLCALTTPLVAMPAPTCRFHGYLVKESLKLLRQLGGRDFPGSCLPYNHNISFPDSAFPQASANRLQCHQALKVIYALLEGVELILANSTCPSTWDESTLDTFRNLQDQLLDQGHCFSDRGSSELFSAYFNNMTTVLEQEVGSECGWAVLKKDLVTVLDSALHKYHKCLK</sequence>
<evidence type="ECO:0000256" key="1">
    <source>
        <dbReference type="ARBA" id="ARBA00004613"/>
    </source>
</evidence>
<keyword evidence="5 8" id="KW-0732">Signal</keyword>
<dbReference type="GO" id="GO:0005125">
    <property type="term" value="F:cytokine activity"/>
    <property type="evidence" value="ECO:0007669"/>
    <property type="project" value="UniProtKB-KW"/>
</dbReference>
<evidence type="ECO:0000256" key="2">
    <source>
        <dbReference type="ARBA" id="ARBA00011033"/>
    </source>
</evidence>
<dbReference type="PANTHER" id="PTHR11691">
    <property type="entry name" value="TYPE I INTERFERON"/>
    <property type="match status" value="1"/>
</dbReference>
<dbReference type="PANTHER" id="PTHR11691:SF73">
    <property type="entry name" value="INTERFERON BETA"/>
    <property type="match status" value="1"/>
</dbReference>
<feature type="signal peptide" evidence="8">
    <location>
        <begin position="1"/>
        <end position="21"/>
    </location>
</feature>
<dbReference type="GeneID" id="115416546"/>
<keyword evidence="10" id="KW-1185">Reference proteome</keyword>
<keyword evidence="4" id="KW-0964">Secreted</keyword>
<evidence type="ECO:0000256" key="7">
    <source>
        <dbReference type="ARBA" id="ARBA00023157"/>
    </source>
</evidence>